<feature type="transmembrane region" description="Helical" evidence="6">
    <location>
        <begin position="6"/>
        <end position="26"/>
    </location>
</feature>
<dbReference type="InterPro" id="IPR042094">
    <property type="entry name" value="T2SS_GspF_sf"/>
</dbReference>
<dbReference type="KEGG" id="sus:Acid_7745"/>
<dbReference type="PANTHER" id="PTHR35007">
    <property type="entry name" value="INTEGRAL MEMBRANE PROTEIN-RELATED"/>
    <property type="match status" value="1"/>
</dbReference>
<dbReference type="AlphaFoldDB" id="Q01NX7"/>
<dbReference type="HOGENOM" id="CLU_056917_0_1_0"/>
<proteinExistence type="predicted"/>
<keyword evidence="4 6" id="KW-1133">Transmembrane helix</keyword>
<reference evidence="8" key="1">
    <citation type="submission" date="2006-10" db="EMBL/GenBank/DDBJ databases">
        <title>Complete sequence of Solibacter usitatus Ellin6076.</title>
        <authorList>
            <consortium name="US DOE Joint Genome Institute"/>
            <person name="Copeland A."/>
            <person name="Lucas S."/>
            <person name="Lapidus A."/>
            <person name="Barry K."/>
            <person name="Detter J.C."/>
            <person name="Glavina del Rio T."/>
            <person name="Hammon N."/>
            <person name="Israni S."/>
            <person name="Dalin E."/>
            <person name="Tice H."/>
            <person name="Pitluck S."/>
            <person name="Thompson L.S."/>
            <person name="Brettin T."/>
            <person name="Bruce D."/>
            <person name="Han C."/>
            <person name="Tapia R."/>
            <person name="Gilna P."/>
            <person name="Schmutz J."/>
            <person name="Larimer F."/>
            <person name="Land M."/>
            <person name="Hauser L."/>
            <person name="Kyrpides N."/>
            <person name="Mikhailova N."/>
            <person name="Janssen P.H."/>
            <person name="Kuske C.R."/>
            <person name="Richardson P."/>
        </authorList>
    </citation>
    <scope>NUCLEOTIDE SEQUENCE</scope>
    <source>
        <strain evidence="8">Ellin6076</strain>
    </source>
</reference>
<comment type="subcellular location">
    <subcellularLocation>
        <location evidence="1">Cell membrane</location>
        <topology evidence="1">Multi-pass membrane protein</topology>
    </subcellularLocation>
</comment>
<evidence type="ECO:0000256" key="1">
    <source>
        <dbReference type="ARBA" id="ARBA00004651"/>
    </source>
</evidence>
<keyword evidence="2" id="KW-1003">Cell membrane</keyword>
<dbReference type="EMBL" id="CP000473">
    <property type="protein sequence ID" value="ABJ88643.1"/>
    <property type="molecule type" value="Genomic_DNA"/>
</dbReference>
<evidence type="ECO:0000259" key="7">
    <source>
        <dbReference type="Pfam" id="PF00482"/>
    </source>
</evidence>
<gene>
    <name evidence="8" type="ordered locus">Acid_7745</name>
</gene>
<evidence type="ECO:0000256" key="4">
    <source>
        <dbReference type="ARBA" id="ARBA00022989"/>
    </source>
</evidence>
<dbReference type="OrthoDB" id="128766at2"/>
<dbReference type="PANTHER" id="PTHR35007:SF2">
    <property type="entry name" value="PILUS ASSEMBLE PROTEIN"/>
    <property type="match status" value="1"/>
</dbReference>
<dbReference type="Pfam" id="PF00482">
    <property type="entry name" value="T2SSF"/>
    <property type="match status" value="1"/>
</dbReference>
<protein>
    <submittedName>
        <fullName evidence="8">Type II secretion system protein</fullName>
    </submittedName>
</protein>
<organism evidence="8">
    <name type="scientific">Solibacter usitatus (strain Ellin6076)</name>
    <dbReference type="NCBI Taxonomy" id="234267"/>
    <lineage>
        <taxon>Bacteria</taxon>
        <taxon>Pseudomonadati</taxon>
        <taxon>Acidobacteriota</taxon>
        <taxon>Terriglobia</taxon>
        <taxon>Bryobacterales</taxon>
        <taxon>Solibacteraceae</taxon>
        <taxon>Candidatus Solibacter</taxon>
    </lineage>
</organism>
<evidence type="ECO:0000313" key="8">
    <source>
        <dbReference type="EMBL" id="ABJ88643.1"/>
    </source>
</evidence>
<feature type="transmembrane region" description="Helical" evidence="6">
    <location>
        <begin position="278"/>
        <end position="299"/>
    </location>
</feature>
<evidence type="ECO:0000256" key="6">
    <source>
        <dbReference type="SAM" id="Phobius"/>
    </source>
</evidence>
<keyword evidence="3 6" id="KW-0812">Transmembrane</keyword>
<accession>Q01NX7</accession>
<feature type="transmembrane region" description="Helical" evidence="6">
    <location>
        <begin position="96"/>
        <end position="118"/>
    </location>
</feature>
<dbReference type="InterPro" id="IPR018076">
    <property type="entry name" value="T2SS_GspF_dom"/>
</dbReference>
<evidence type="ECO:0000256" key="3">
    <source>
        <dbReference type="ARBA" id="ARBA00022692"/>
    </source>
</evidence>
<dbReference type="Gene3D" id="1.20.81.30">
    <property type="entry name" value="Type II secretion system (T2SS), domain F"/>
    <property type="match status" value="1"/>
</dbReference>
<dbReference type="GO" id="GO:0005886">
    <property type="term" value="C:plasma membrane"/>
    <property type="evidence" value="ECO:0007669"/>
    <property type="project" value="UniProtKB-SubCell"/>
</dbReference>
<keyword evidence="5 6" id="KW-0472">Membrane</keyword>
<feature type="domain" description="Type II secretion system protein GspF" evidence="7">
    <location>
        <begin position="167"/>
        <end position="294"/>
    </location>
</feature>
<name>Q01NX7_SOLUE</name>
<evidence type="ECO:0000256" key="2">
    <source>
        <dbReference type="ARBA" id="ARBA00022475"/>
    </source>
</evidence>
<sequence>MIIDLLLFLFTGATLSLILWTSFELFRRQEDPLNDRLEGLQSQAMVVAARATRRKQSAQGLDRFLYFIALVPGGDDWMNGTEKLLAQAGIRRKSALALYCIFVLIFVFFLSAGTVYLQRNNPNGASSLLGGLAAAFLLGFILPKQILYRLVKSYRTKLQDALPDTVDLLGIVLGTGLGLDQAMMRVSEEMQFIYPELANEFATVVMQVRAGQDRGKSFNQFVRRTGIEDIKSLSAMIIQSEKFGTSLAQALKVYADALRTRRRLRAEAAVGKAGIKMLFPIVVFILPVLFVITLVPGMLSVMKDLKLLGGGR</sequence>
<dbReference type="eggNOG" id="COG2064">
    <property type="taxonomic scope" value="Bacteria"/>
</dbReference>
<evidence type="ECO:0000256" key="5">
    <source>
        <dbReference type="ARBA" id="ARBA00023136"/>
    </source>
</evidence>
<dbReference type="InParanoid" id="Q01NX7"/>
<dbReference type="STRING" id="234267.Acid_7745"/>